<dbReference type="Pfam" id="PF05699">
    <property type="entry name" value="Dimer_Tnp_hAT"/>
    <property type="match status" value="1"/>
</dbReference>
<dbReference type="InterPro" id="IPR012337">
    <property type="entry name" value="RNaseH-like_sf"/>
</dbReference>
<dbReference type="Gramene" id="C.cajan_16146.t">
    <property type="protein sequence ID" value="C.cajan_16146.t.cds1"/>
    <property type="gene ID" value="C.cajan_16146"/>
</dbReference>
<dbReference type="PANTHER" id="PTHR23272">
    <property type="entry name" value="BED FINGER-RELATED"/>
    <property type="match status" value="1"/>
</dbReference>
<proteinExistence type="predicted"/>
<dbReference type="AlphaFoldDB" id="A0A151T4X5"/>
<evidence type="ECO:0000313" key="2">
    <source>
        <dbReference type="EMBL" id="KYP62098.1"/>
    </source>
</evidence>
<gene>
    <name evidence="2" type="ORF">KK1_016621</name>
</gene>
<feature type="non-terminal residue" evidence="2">
    <location>
        <position position="1"/>
    </location>
</feature>
<reference evidence="2 3" key="1">
    <citation type="journal article" date="2012" name="Nat. Biotechnol.">
        <title>Draft genome sequence of pigeonpea (Cajanus cajan), an orphan legume crop of resource-poor farmers.</title>
        <authorList>
            <person name="Varshney R.K."/>
            <person name="Chen W."/>
            <person name="Li Y."/>
            <person name="Bharti A.K."/>
            <person name="Saxena R.K."/>
            <person name="Schlueter J.A."/>
            <person name="Donoghue M.T."/>
            <person name="Azam S."/>
            <person name="Fan G."/>
            <person name="Whaley A.M."/>
            <person name="Farmer A.D."/>
            <person name="Sheridan J."/>
            <person name="Iwata A."/>
            <person name="Tuteja R."/>
            <person name="Penmetsa R.V."/>
            <person name="Wu W."/>
            <person name="Upadhyaya H.D."/>
            <person name="Yang S.P."/>
            <person name="Shah T."/>
            <person name="Saxena K.B."/>
            <person name="Michael T."/>
            <person name="McCombie W.R."/>
            <person name="Yang B."/>
            <person name="Zhang G."/>
            <person name="Yang H."/>
            <person name="Wang J."/>
            <person name="Spillane C."/>
            <person name="Cook D.R."/>
            <person name="May G.D."/>
            <person name="Xu X."/>
            <person name="Jackson S.A."/>
        </authorList>
    </citation>
    <scope>NUCLEOTIDE SEQUENCE [LARGE SCALE GENOMIC DNA]</scope>
    <source>
        <strain evidence="3">cv. Asha</strain>
    </source>
</reference>
<evidence type="ECO:0000259" key="1">
    <source>
        <dbReference type="Pfam" id="PF05699"/>
    </source>
</evidence>
<feature type="domain" description="HAT C-terminal dimerisation" evidence="1">
    <location>
        <begin position="94"/>
        <end position="172"/>
    </location>
</feature>
<dbReference type="Proteomes" id="UP000075243">
    <property type="component" value="Chromosome 8"/>
</dbReference>
<dbReference type="PANTHER" id="PTHR23272:SF161">
    <property type="entry name" value="ZINC FINGER BED DOMAIN-CONTAINING PROTEIN RICESLEEPER 1-LIKE"/>
    <property type="match status" value="1"/>
</dbReference>
<dbReference type="InterPro" id="IPR008906">
    <property type="entry name" value="HATC_C_dom"/>
</dbReference>
<evidence type="ECO:0000313" key="3">
    <source>
        <dbReference type="Proteomes" id="UP000075243"/>
    </source>
</evidence>
<organism evidence="2 3">
    <name type="scientific">Cajanus cajan</name>
    <name type="common">Pigeon pea</name>
    <name type="synonym">Cajanus indicus</name>
    <dbReference type="NCBI Taxonomy" id="3821"/>
    <lineage>
        <taxon>Eukaryota</taxon>
        <taxon>Viridiplantae</taxon>
        <taxon>Streptophyta</taxon>
        <taxon>Embryophyta</taxon>
        <taxon>Tracheophyta</taxon>
        <taxon>Spermatophyta</taxon>
        <taxon>Magnoliopsida</taxon>
        <taxon>eudicotyledons</taxon>
        <taxon>Gunneridae</taxon>
        <taxon>Pentapetalae</taxon>
        <taxon>rosids</taxon>
        <taxon>fabids</taxon>
        <taxon>Fabales</taxon>
        <taxon>Fabaceae</taxon>
        <taxon>Papilionoideae</taxon>
        <taxon>50 kb inversion clade</taxon>
        <taxon>NPAAA clade</taxon>
        <taxon>indigoferoid/millettioid clade</taxon>
        <taxon>Phaseoleae</taxon>
        <taxon>Cajanus</taxon>
    </lineage>
</organism>
<dbReference type="EMBL" id="CM003610">
    <property type="protein sequence ID" value="KYP62098.1"/>
    <property type="molecule type" value="Genomic_DNA"/>
</dbReference>
<sequence>ITIILDLIYKLKLLEYFFFSKLYGSSSLIGINNINKLCYSLFKECKTKSKGIVKSSTSQTNVNESNLDNLNISNIFNNYDSFVNDTIETRTKFEIELYLEEIYFPRSATFNILEWWKKNGIKYPILQKITQDVLVIPISIIALEFAFGTRGRFFNLHHSRLHEFTLKGLMCA</sequence>
<dbReference type="SUPFAM" id="SSF53098">
    <property type="entry name" value="Ribonuclease H-like"/>
    <property type="match status" value="1"/>
</dbReference>
<dbReference type="GO" id="GO:0046983">
    <property type="term" value="F:protein dimerization activity"/>
    <property type="evidence" value="ECO:0007669"/>
    <property type="project" value="InterPro"/>
</dbReference>
<accession>A0A151T4X5</accession>
<protein>
    <submittedName>
        <fullName evidence="2">AC transposase</fullName>
    </submittedName>
</protein>
<keyword evidence="3" id="KW-1185">Reference proteome</keyword>
<name>A0A151T4X5_CAJCA</name>